<reference evidence="1 2" key="1">
    <citation type="submission" date="2021-06" db="EMBL/GenBank/DDBJ databases">
        <title>Caerostris extrusa draft genome.</title>
        <authorList>
            <person name="Kono N."/>
            <person name="Arakawa K."/>
        </authorList>
    </citation>
    <scope>NUCLEOTIDE SEQUENCE [LARGE SCALE GENOMIC DNA]</scope>
</reference>
<evidence type="ECO:0000313" key="2">
    <source>
        <dbReference type="Proteomes" id="UP001054945"/>
    </source>
</evidence>
<dbReference type="AlphaFoldDB" id="A0AAV4UWQ5"/>
<name>A0AAV4UWQ5_CAEEX</name>
<comment type="caution">
    <text evidence="1">The sequence shown here is derived from an EMBL/GenBank/DDBJ whole genome shotgun (WGS) entry which is preliminary data.</text>
</comment>
<sequence>MLSDVMQQFVGKQYQMKEPRFRALVDVDVDAAHNVVLVSVNATTSYQMVEKFILNSFRKDQTPKILKGEKSKLFRSIIVDGYPYQDLLLISPYQYAGCEAVSWYTLIAGLEVVRDYSDMLSPLTKRAAYNNKWRYVP</sequence>
<dbReference type="EMBL" id="BPLR01013608">
    <property type="protein sequence ID" value="GIY62327.1"/>
    <property type="molecule type" value="Genomic_DNA"/>
</dbReference>
<evidence type="ECO:0000313" key="1">
    <source>
        <dbReference type="EMBL" id="GIY62327.1"/>
    </source>
</evidence>
<keyword evidence="2" id="KW-1185">Reference proteome</keyword>
<protein>
    <submittedName>
        <fullName evidence="1">Uncharacterized protein</fullName>
    </submittedName>
</protein>
<proteinExistence type="predicted"/>
<organism evidence="1 2">
    <name type="scientific">Caerostris extrusa</name>
    <name type="common">Bark spider</name>
    <name type="synonym">Caerostris bankana</name>
    <dbReference type="NCBI Taxonomy" id="172846"/>
    <lineage>
        <taxon>Eukaryota</taxon>
        <taxon>Metazoa</taxon>
        <taxon>Ecdysozoa</taxon>
        <taxon>Arthropoda</taxon>
        <taxon>Chelicerata</taxon>
        <taxon>Arachnida</taxon>
        <taxon>Araneae</taxon>
        <taxon>Araneomorphae</taxon>
        <taxon>Entelegynae</taxon>
        <taxon>Araneoidea</taxon>
        <taxon>Araneidae</taxon>
        <taxon>Caerostris</taxon>
    </lineage>
</organism>
<dbReference type="Proteomes" id="UP001054945">
    <property type="component" value="Unassembled WGS sequence"/>
</dbReference>
<accession>A0AAV4UWQ5</accession>
<gene>
    <name evidence="1" type="ORF">CEXT_79681</name>
</gene>